<proteinExistence type="predicted"/>
<accession>A0A150LT32</accession>
<dbReference type="AlphaFoldDB" id="A0A150LT32"/>
<name>A0A150LT32_9BACI</name>
<evidence type="ECO:0000313" key="1">
    <source>
        <dbReference type="EMBL" id="KYD15159.1"/>
    </source>
</evidence>
<dbReference type="EMBL" id="LQYT01000072">
    <property type="protein sequence ID" value="KYD15159.1"/>
    <property type="molecule type" value="Genomic_DNA"/>
</dbReference>
<dbReference type="Proteomes" id="UP000075683">
    <property type="component" value="Unassembled WGS sequence"/>
</dbReference>
<sequence>MLHLLLQFKPTFLFSGFPVKRNRPKGCRKDEENSKASYPK</sequence>
<reference evidence="1 2" key="1">
    <citation type="submission" date="2016-01" db="EMBL/GenBank/DDBJ databases">
        <title>Draft Genome Sequences of Seven Thermophilic Sporeformers Isolated from Foods.</title>
        <authorList>
            <person name="Berendsen E.M."/>
            <person name="Wells-Bennik M.H."/>
            <person name="Krawcyk A.O."/>
            <person name="De Jong A."/>
            <person name="Holsappel S."/>
            <person name="Eijlander R.T."/>
            <person name="Kuipers O.P."/>
        </authorList>
    </citation>
    <scope>NUCLEOTIDE SEQUENCE [LARGE SCALE GENOMIC DNA]</scope>
    <source>
        <strain evidence="1 2">B4135</strain>
    </source>
</reference>
<gene>
    <name evidence="1" type="ORF">B4135_2727</name>
</gene>
<comment type="caution">
    <text evidence="1">The sequence shown here is derived from an EMBL/GenBank/DDBJ whole genome shotgun (WGS) entry which is preliminary data.</text>
</comment>
<protein>
    <submittedName>
        <fullName evidence="1">Uncharacterized protein</fullName>
    </submittedName>
</protein>
<organism evidence="1 2">
    <name type="scientific">Caldibacillus debilis</name>
    <dbReference type="NCBI Taxonomy" id="301148"/>
    <lineage>
        <taxon>Bacteria</taxon>
        <taxon>Bacillati</taxon>
        <taxon>Bacillota</taxon>
        <taxon>Bacilli</taxon>
        <taxon>Bacillales</taxon>
        <taxon>Bacillaceae</taxon>
        <taxon>Caldibacillus</taxon>
    </lineage>
</organism>
<evidence type="ECO:0000313" key="2">
    <source>
        <dbReference type="Proteomes" id="UP000075683"/>
    </source>
</evidence>